<organism evidence="2 3">
    <name type="scientific">Sphaerisporangium siamense</name>
    <dbReference type="NCBI Taxonomy" id="795645"/>
    <lineage>
        <taxon>Bacteria</taxon>
        <taxon>Bacillati</taxon>
        <taxon>Actinomycetota</taxon>
        <taxon>Actinomycetes</taxon>
        <taxon>Streptosporangiales</taxon>
        <taxon>Streptosporangiaceae</taxon>
        <taxon>Sphaerisporangium</taxon>
    </lineage>
</organism>
<proteinExistence type="predicted"/>
<reference evidence="2 3" key="1">
    <citation type="submission" date="2020-08" db="EMBL/GenBank/DDBJ databases">
        <title>Sequencing the genomes of 1000 actinobacteria strains.</title>
        <authorList>
            <person name="Klenk H.-P."/>
        </authorList>
    </citation>
    <scope>NUCLEOTIDE SEQUENCE [LARGE SCALE GENOMIC DNA]</scope>
    <source>
        <strain evidence="2 3">DSM 45784</strain>
    </source>
</reference>
<comment type="caution">
    <text evidence="2">The sequence shown here is derived from an EMBL/GenBank/DDBJ whole genome shotgun (WGS) entry which is preliminary data.</text>
</comment>
<dbReference type="Proteomes" id="UP000542210">
    <property type="component" value="Unassembled WGS sequence"/>
</dbReference>
<protein>
    <submittedName>
        <fullName evidence="2">Uncharacterized protein</fullName>
    </submittedName>
</protein>
<evidence type="ECO:0000313" key="3">
    <source>
        <dbReference type="Proteomes" id="UP000542210"/>
    </source>
</evidence>
<dbReference type="AlphaFoldDB" id="A0A7W7G872"/>
<gene>
    <name evidence="2" type="ORF">BJ982_001496</name>
</gene>
<feature type="region of interest" description="Disordered" evidence="1">
    <location>
        <begin position="35"/>
        <end position="79"/>
    </location>
</feature>
<feature type="region of interest" description="Disordered" evidence="1">
    <location>
        <begin position="1"/>
        <end position="20"/>
    </location>
</feature>
<accession>A0A7W7G872</accession>
<evidence type="ECO:0000313" key="2">
    <source>
        <dbReference type="EMBL" id="MBB4699952.1"/>
    </source>
</evidence>
<evidence type="ECO:0000256" key="1">
    <source>
        <dbReference type="SAM" id="MobiDB-lite"/>
    </source>
</evidence>
<dbReference type="EMBL" id="JACHND010000001">
    <property type="protein sequence ID" value="MBB4699952.1"/>
    <property type="molecule type" value="Genomic_DNA"/>
</dbReference>
<name>A0A7W7G872_9ACTN</name>
<keyword evidence="3" id="KW-1185">Reference proteome</keyword>
<sequence length="79" mass="8459">MSKTSHGRHGFGKIWSGYSHGEDRHDDFACASARATAATTTGASTATSSKRSDTPACQEPADSERTTSAVQRRHGHRNI</sequence>
<feature type="compositionally biased region" description="Basic residues" evidence="1">
    <location>
        <begin position="1"/>
        <end position="11"/>
    </location>
</feature>
<feature type="compositionally biased region" description="Low complexity" evidence="1">
    <location>
        <begin position="35"/>
        <end position="49"/>
    </location>
</feature>